<comment type="caution">
    <text evidence="2">The sequence shown here is derived from an EMBL/GenBank/DDBJ whole genome shotgun (WGS) entry which is preliminary data.</text>
</comment>
<keyword evidence="3" id="KW-1185">Reference proteome</keyword>
<proteinExistence type="predicted"/>
<dbReference type="AlphaFoldDB" id="A0A9N7TP56"/>
<dbReference type="EMBL" id="CADEAL010000213">
    <property type="protein sequence ID" value="CAB1416530.1"/>
    <property type="molecule type" value="Genomic_DNA"/>
</dbReference>
<dbReference type="Proteomes" id="UP001153269">
    <property type="component" value="Unassembled WGS sequence"/>
</dbReference>
<reference evidence="2" key="1">
    <citation type="submission" date="2020-03" db="EMBL/GenBank/DDBJ databases">
        <authorList>
            <person name="Weist P."/>
        </authorList>
    </citation>
    <scope>NUCLEOTIDE SEQUENCE</scope>
</reference>
<accession>A0A9N7TP56</accession>
<feature type="compositionally biased region" description="Polar residues" evidence="1">
    <location>
        <begin position="30"/>
        <end position="40"/>
    </location>
</feature>
<sequence>MSDGASLDVVLDPTIPEGRGRCSLARPPASQGSPGPSLSGIQAEPLVGRGTEGSGGPQHHSNVTVLFLSCMDECPQAACRVGDIIRSTTYGRALHRHTRAQEINLHGEGNKQPSLSGCG</sequence>
<evidence type="ECO:0000256" key="1">
    <source>
        <dbReference type="SAM" id="MobiDB-lite"/>
    </source>
</evidence>
<protein>
    <submittedName>
        <fullName evidence="2">Uncharacterized protein</fullName>
    </submittedName>
</protein>
<gene>
    <name evidence="2" type="ORF">PLEPLA_LOCUS4321</name>
</gene>
<organism evidence="2 3">
    <name type="scientific">Pleuronectes platessa</name>
    <name type="common">European plaice</name>
    <dbReference type="NCBI Taxonomy" id="8262"/>
    <lineage>
        <taxon>Eukaryota</taxon>
        <taxon>Metazoa</taxon>
        <taxon>Chordata</taxon>
        <taxon>Craniata</taxon>
        <taxon>Vertebrata</taxon>
        <taxon>Euteleostomi</taxon>
        <taxon>Actinopterygii</taxon>
        <taxon>Neopterygii</taxon>
        <taxon>Teleostei</taxon>
        <taxon>Neoteleostei</taxon>
        <taxon>Acanthomorphata</taxon>
        <taxon>Carangaria</taxon>
        <taxon>Pleuronectiformes</taxon>
        <taxon>Pleuronectoidei</taxon>
        <taxon>Pleuronectidae</taxon>
        <taxon>Pleuronectes</taxon>
    </lineage>
</organism>
<name>A0A9N7TP56_PLEPL</name>
<feature type="region of interest" description="Disordered" evidence="1">
    <location>
        <begin position="1"/>
        <end position="61"/>
    </location>
</feature>
<evidence type="ECO:0000313" key="3">
    <source>
        <dbReference type="Proteomes" id="UP001153269"/>
    </source>
</evidence>
<evidence type="ECO:0000313" key="2">
    <source>
        <dbReference type="EMBL" id="CAB1416530.1"/>
    </source>
</evidence>